<dbReference type="AlphaFoldDB" id="A0A1M5A7Z2"/>
<proteinExistence type="predicted"/>
<protein>
    <submittedName>
        <fullName evidence="1">Uncharacterized protein</fullName>
    </submittedName>
</protein>
<dbReference type="EMBL" id="FQUH01000007">
    <property type="protein sequence ID" value="SHF26383.1"/>
    <property type="molecule type" value="Genomic_DNA"/>
</dbReference>
<accession>A0A1M5A7Z2</accession>
<evidence type="ECO:0000313" key="1">
    <source>
        <dbReference type="EMBL" id="SHF26383.1"/>
    </source>
</evidence>
<dbReference type="Proteomes" id="UP000184159">
    <property type="component" value="Unassembled WGS sequence"/>
</dbReference>
<dbReference type="RefSeq" id="WP_072958306.1">
    <property type="nucleotide sequence ID" value="NZ_FQUH01000007.1"/>
</dbReference>
<name>A0A1M5A7Z2_VIBGA</name>
<sequence>MNQRIIKAINTSVAEGNIQQLTLWIAEDDWRNYAKAFGASYNSIRLANLIEEAHPRLSSSAFRAGGHGEKINALYLAKWLVLAASTVGAELAYSSLLELESSSDVVIYNLSLISGVDFKGKAELIDGIYFCNFENLPNTIKENVNNKLMKLSSSLSSSGGVHPPYTFLCQPMESTLLSNGLSDSNINTIQGYVNKEFLITNFLSLFASDHAPCVELRWCILEDTTPLSGIIDTHSTQYLEVIKPKHYDSWNGIDAEQITHLLEKYLSMNEKLRLPLDISLARRSQAMNTWNETNKAIDLGIALESILTKPDTNGELTLQIKIIGSKLASYDLEKRKEISSLLNAAYSIRSSAVHDGILKDSYKVNGRGKLSPSIIMGETFPILRDCLVNIIEKNGLTKDDYEELFLS</sequence>
<evidence type="ECO:0000313" key="2">
    <source>
        <dbReference type="Proteomes" id="UP000184159"/>
    </source>
</evidence>
<reference evidence="2" key="1">
    <citation type="submission" date="2016-11" db="EMBL/GenBank/DDBJ databases">
        <authorList>
            <person name="Varghese N."/>
            <person name="Submissions S."/>
        </authorList>
    </citation>
    <scope>NUCLEOTIDE SEQUENCE [LARGE SCALE GENOMIC DNA]</scope>
    <source>
        <strain evidence="2">DSM 21264</strain>
    </source>
</reference>
<organism evidence="1 2">
    <name type="scientific">Vibrio gazogenes DSM 21264 = NBRC 103151</name>
    <dbReference type="NCBI Taxonomy" id="1123492"/>
    <lineage>
        <taxon>Bacteria</taxon>
        <taxon>Pseudomonadati</taxon>
        <taxon>Pseudomonadota</taxon>
        <taxon>Gammaproteobacteria</taxon>
        <taxon>Vibrionales</taxon>
        <taxon>Vibrionaceae</taxon>
        <taxon>Vibrio</taxon>
    </lineage>
</organism>
<keyword evidence="2" id="KW-1185">Reference proteome</keyword>
<gene>
    <name evidence="1" type="ORF">SAMN02745781_01849</name>
</gene>